<evidence type="ECO:0000313" key="1">
    <source>
        <dbReference type="Proteomes" id="UP000694844"/>
    </source>
</evidence>
<accession>A0A8B8BXL6</accession>
<keyword evidence="1" id="KW-1185">Reference proteome</keyword>
<evidence type="ECO:0000313" key="2">
    <source>
        <dbReference type="RefSeq" id="XP_022308127.1"/>
    </source>
</evidence>
<dbReference type="RefSeq" id="XP_022308127.1">
    <property type="nucleotide sequence ID" value="XM_022452419.1"/>
</dbReference>
<protein>
    <submittedName>
        <fullName evidence="2">Uncharacterized protein LOC111114130</fullName>
    </submittedName>
</protein>
<gene>
    <name evidence="2" type="primary">LOC111114130</name>
</gene>
<reference evidence="2" key="1">
    <citation type="submission" date="2025-08" db="UniProtKB">
        <authorList>
            <consortium name="RefSeq"/>
        </authorList>
    </citation>
    <scope>IDENTIFICATION</scope>
    <source>
        <tissue evidence="2">Whole sample</tissue>
    </source>
</reference>
<proteinExistence type="predicted"/>
<sequence>MNNDDHNSTKVVCYSGSTQKQTIQWDDQGKPLYSSDGNAYKYLSGNKNCDICVADHDRQAHAVVVVSAAGKLRFRYNGPPSTPRTRESFEPAGITTDSRANILTSVLGCSKL</sequence>
<name>A0A8B8BXL6_CRAVI</name>
<dbReference type="OrthoDB" id="6171956at2759"/>
<dbReference type="KEGG" id="cvn:111114130"/>
<dbReference type="AlphaFoldDB" id="A0A8B8BXL6"/>
<organism evidence="1 2">
    <name type="scientific">Crassostrea virginica</name>
    <name type="common">Eastern oyster</name>
    <dbReference type="NCBI Taxonomy" id="6565"/>
    <lineage>
        <taxon>Eukaryota</taxon>
        <taxon>Metazoa</taxon>
        <taxon>Spiralia</taxon>
        <taxon>Lophotrochozoa</taxon>
        <taxon>Mollusca</taxon>
        <taxon>Bivalvia</taxon>
        <taxon>Autobranchia</taxon>
        <taxon>Pteriomorphia</taxon>
        <taxon>Ostreida</taxon>
        <taxon>Ostreoidea</taxon>
        <taxon>Ostreidae</taxon>
        <taxon>Crassostrea</taxon>
    </lineage>
</organism>
<dbReference type="Proteomes" id="UP000694844">
    <property type="component" value="Chromosome 9"/>
</dbReference>
<dbReference type="GeneID" id="111114130"/>